<dbReference type="SUPFAM" id="SSF52113">
    <property type="entry name" value="BRCT domain"/>
    <property type="match status" value="1"/>
</dbReference>
<dbReference type="EMBL" id="BSTX01000002">
    <property type="protein sequence ID" value="GLZ78167.1"/>
    <property type="molecule type" value="Genomic_DNA"/>
</dbReference>
<evidence type="ECO:0000256" key="3">
    <source>
        <dbReference type="ARBA" id="ARBA00022598"/>
    </source>
</evidence>
<evidence type="ECO:0000256" key="9">
    <source>
        <dbReference type="ARBA" id="ARBA00023027"/>
    </source>
</evidence>
<evidence type="ECO:0000313" key="16">
    <source>
        <dbReference type="Proteomes" id="UP001165079"/>
    </source>
</evidence>
<comment type="catalytic activity">
    <reaction evidence="11 13">
        <text>NAD(+) + (deoxyribonucleotide)n-3'-hydroxyl + 5'-phospho-(deoxyribonucleotide)m = (deoxyribonucleotide)n+m + AMP + beta-nicotinamide D-nucleotide.</text>
        <dbReference type="EC" id="6.5.1.2"/>
    </reaction>
</comment>
<dbReference type="Gene3D" id="3.30.470.30">
    <property type="entry name" value="DNA ligase/mRNA capping enzyme"/>
    <property type="match status" value="1"/>
</dbReference>
<dbReference type="NCBIfam" id="NF005932">
    <property type="entry name" value="PRK07956.1"/>
    <property type="match status" value="1"/>
</dbReference>
<dbReference type="Gene3D" id="1.10.287.610">
    <property type="entry name" value="Helix hairpin bin"/>
    <property type="match status" value="1"/>
</dbReference>
<dbReference type="InterPro" id="IPR001679">
    <property type="entry name" value="DNA_ligase"/>
</dbReference>
<keyword evidence="13" id="KW-0464">Manganese</keyword>
<feature type="domain" description="BRCT" evidence="14">
    <location>
        <begin position="594"/>
        <end position="668"/>
    </location>
</feature>
<dbReference type="NCBIfam" id="TIGR00575">
    <property type="entry name" value="dnlj"/>
    <property type="match status" value="1"/>
</dbReference>
<feature type="binding site" evidence="13">
    <location>
        <position position="299"/>
    </location>
    <ligand>
        <name>NAD(+)</name>
        <dbReference type="ChEBI" id="CHEBI:57540"/>
    </ligand>
</feature>
<dbReference type="SUPFAM" id="SSF50249">
    <property type="entry name" value="Nucleic acid-binding proteins"/>
    <property type="match status" value="1"/>
</dbReference>
<dbReference type="InterPro" id="IPR036420">
    <property type="entry name" value="BRCT_dom_sf"/>
</dbReference>
<dbReference type="Pfam" id="PF00533">
    <property type="entry name" value="BRCT"/>
    <property type="match status" value="1"/>
</dbReference>
<keyword evidence="8 13" id="KW-0460">Magnesium</keyword>
<evidence type="ECO:0000313" key="15">
    <source>
        <dbReference type="EMBL" id="GLZ78167.1"/>
    </source>
</evidence>
<protein>
    <recommendedName>
        <fullName evidence="2 13">DNA ligase</fullName>
        <ecNumber evidence="1 13">6.5.1.2</ecNumber>
    </recommendedName>
    <alternativeName>
        <fullName evidence="13">Polydeoxyribonucleotide synthase [NAD(+)]</fullName>
    </alternativeName>
</protein>
<dbReference type="SMART" id="SM00532">
    <property type="entry name" value="LIGANc"/>
    <property type="match status" value="1"/>
</dbReference>
<comment type="caution">
    <text evidence="13">Lacks conserved residue(s) required for the propagation of feature annotation.</text>
</comment>
<dbReference type="PROSITE" id="PS50172">
    <property type="entry name" value="BRCT"/>
    <property type="match status" value="1"/>
</dbReference>
<dbReference type="EC" id="6.5.1.2" evidence="1 13"/>
<proteinExistence type="inferred from homology"/>
<dbReference type="InterPro" id="IPR004150">
    <property type="entry name" value="NAD_DNA_ligase_OB"/>
</dbReference>
<dbReference type="Pfam" id="PF01653">
    <property type="entry name" value="DNA_ligase_aden"/>
    <property type="match status" value="1"/>
</dbReference>
<comment type="cofactor">
    <cofactor evidence="13">
        <name>Mg(2+)</name>
        <dbReference type="ChEBI" id="CHEBI:18420"/>
    </cofactor>
    <cofactor evidence="13">
        <name>Mn(2+)</name>
        <dbReference type="ChEBI" id="CHEBI:29035"/>
    </cofactor>
</comment>
<keyword evidence="3 13" id="KW-0436">Ligase</keyword>
<dbReference type="InterPro" id="IPR010994">
    <property type="entry name" value="RuvA_2-like"/>
</dbReference>
<dbReference type="GO" id="GO:0046872">
    <property type="term" value="F:metal ion binding"/>
    <property type="evidence" value="ECO:0007669"/>
    <property type="project" value="UniProtKB-KW"/>
</dbReference>
<comment type="function">
    <text evidence="13">DNA ligase that catalyzes the formation of phosphodiester linkages between 5'-phosphoryl and 3'-hydroxyl groups in double-stranded DNA using NAD as a coenzyme and as the energy source for the reaction. It is essential for DNA replication and repair of damaged DNA.</text>
</comment>
<evidence type="ECO:0000256" key="1">
    <source>
        <dbReference type="ARBA" id="ARBA00012722"/>
    </source>
</evidence>
<evidence type="ECO:0000256" key="6">
    <source>
        <dbReference type="ARBA" id="ARBA00022763"/>
    </source>
</evidence>
<dbReference type="SMART" id="SM00292">
    <property type="entry name" value="BRCT"/>
    <property type="match status" value="1"/>
</dbReference>
<feature type="binding site" evidence="13">
    <location>
        <position position="119"/>
    </location>
    <ligand>
        <name>NAD(+)</name>
        <dbReference type="ChEBI" id="CHEBI:57540"/>
    </ligand>
</feature>
<evidence type="ECO:0000256" key="4">
    <source>
        <dbReference type="ARBA" id="ARBA00022705"/>
    </source>
</evidence>
<comment type="similarity">
    <text evidence="12 13">Belongs to the NAD-dependent DNA ligase family. LigA subfamily.</text>
</comment>
<feature type="binding site" evidence="13">
    <location>
        <begin position="39"/>
        <end position="43"/>
    </location>
    <ligand>
        <name>NAD(+)</name>
        <dbReference type="ChEBI" id="CHEBI:57540"/>
    </ligand>
</feature>
<evidence type="ECO:0000256" key="5">
    <source>
        <dbReference type="ARBA" id="ARBA00022723"/>
    </source>
</evidence>
<keyword evidence="10 13" id="KW-0234">DNA repair</keyword>
<reference evidence="15" key="1">
    <citation type="submission" date="2023-03" db="EMBL/GenBank/DDBJ databases">
        <title>Actinorhabdospora filicis NBRC 111898.</title>
        <authorList>
            <person name="Ichikawa N."/>
            <person name="Sato H."/>
            <person name="Tonouchi N."/>
        </authorList>
    </citation>
    <scope>NUCLEOTIDE SEQUENCE</scope>
    <source>
        <strain evidence="15">NBRC 111898</strain>
    </source>
</reference>
<dbReference type="SUPFAM" id="SSF47781">
    <property type="entry name" value="RuvA domain 2-like"/>
    <property type="match status" value="1"/>
</dbReference>
<feature type="binding site" evidence="13">
    <location>
        <position position="417"/>
    </location>
    <ligand>
        <name>Zn(2+)</name>
        <dbReference type="ChEBI" id="CHEBI:29105"/>
    </ligand>
</feature>
<dbReference type="InterPro" id="IPR001357">
    <property type="entry name" value="BRCT_dom"/>
</dbReference>
<dbReference type="Proteomes" id="UP001165079">
    <property type="component" value="Unassembled WGS sequence"/>
</dbReference>
<dbReference type="AlphaFoldDB" id="A0A9W6SLV2"/>
<dbReference type="GO" id="GO:0006260">
    <property type="term" value="P:DNA replication"/>
    <property type="evidence" value="ECO:0007669"/>
    <property type="project" value="UniProtKB-KW"/>
</dbReference>
<feature type="binding site" evidence="13">
    <location>
        <begin position="87"/>
        <end position="88"/>
    </location>
    <ligand>
        <name>NAD(+)</name>
        <dbReference type="ChEBI" id="CHEBI:57540"/>
    </ligand>
</feature>
<dbReference type="CDD" id="cd00114">
    <property type="entry name" value="LIGANc"/>
    <property type="match status" value="1"/>
</dbReference>
<gene>
    <name evidence="15" type="primary">ligA2</name>
    <name evidence="13" type="synonym">ligA</name>
    <name evidence="15" type="ORF">Afil01_29740</name>
</gene>
<evidence type="ECO:0000256" key="12">
    <source>
        <dbReference type="ARBA" id="ARBA00060881"/>
    </source>
</evidence>
<evidence type="ECO:0000256" key="8">
    <source>
        <dbReference type="ARBA" id="ARBA00022842"/>
    </source>
</evidence>
<dbReference type="FunFam" id="2.40.50.140:FF:000012">
    <property type="entry name" value="DNA ligase"/>
    <property type="match status" value="1"/>
</dbReference>
<keyword evidence="4 13" id="KW-0235">DNA replication</keyword>
<feature type="binding site" evidence="13">
    <location>
        <position position="176"/>
    </location>
    <ligand>
        <name>NAD(+)</name>
        <dbReference type="ChEBI" id="CHEBI:57540"/>
    </ligand>
</feature>
<sequence length="679" mass="70668">MSIPSVTSLTSRADYEAAVDTALAASAAYYGDGDSTLDDAGFDALMRGLVDYEKTHADHVRADSPVGKVGGGAAPVGDVPHTVPMLSLDNVFSAEELIKWGASLERRLDAPVAGGYAVEPKLDGMAIAARYRDGVLAQLVGRGDGRVGEDLSAAIGTIVGLPEKLARPVTVEVRGEVLLTHEQFEAANELRVANKSKAFSNPRNGTAGSLRGMKSRTYAIPTTFYAYGAVALDGETVLTGGSHSAVMAEIAELGVQTTAGIAEAGLTVSATIEEVQARVEAITALRGTLPFGIDGVVIKADDLGEQKTAGLATRHPHWGIAYKLPPVERQTKLLAVEWNVGRTGVIAPRAVLEPVEVDGSTVTYATLHNPAFITKNDLMINDTVTVYKAGDVIPRIEAPVLALRGDDVIAIELPTQCPKCGGPIDTSGERWECAGGASGGCGLLAALSYAVGRDQLDIDGLGQTFLEALVEAGDVADIGDLFTLTREQLTIAARSEKRADTLLAQIEAAKAKPLNKVFCALGIVRTGRTLSREIARYFGTMDAIRAADADALARVPKLPGANAPKIAEHIAAVGAVIDKLTAAGVNMTEPVTDSSGGPLDGEVVVVTGGMNGPLAGRNRTDMRTLIEDAGGTSSGSVSKKTTILVVGENAGSKVPKAQELGVTVLTEDEFAERVAEFLS</sequence>
<evidence type="ECO:0000256" key="2">
    <source>
        <dbReference type="ARBA" id="ARBA00013308"/>
    </source>
</evidence>
<keyword evidence="9 13" id="KW-0520">NAD</keyword>
<evidence type="ECO:0000256" key="7">
    <source>
        <dbReference type="ARBA" id="ARBA00022833"/>
    </source>
</evidence>
<dbReference type="GO" id="GO:0003911">
    <property type="term" value="F:DNA ligase (NAD+) activity"/>
    <property type="evidence" value="ECO:0007669"/>
    <property type="project" value="UniProtKB-UniRule"/>
</dbReference>
<dbReference type="HAMAP" id="MF_01588">
    <property type="entry name" value="DNA_ligase_A"/>
    <property type="match status" value="1"/>
</dbReference>
<name>A0A9W6SLV2_9ACTN</name>
<feature type="binding site" evidence="13">
    <location>
        <position position="142"/>
    </location>
    <ligand>
        <name>NAD(+)</name>
        <dbReference type="ChEBI" id="CHEBI:57540"/>
    </ligand>
</feature>
<organism evidence="15 16">
    <name type="scientific">Actinorhabdospora filicis</name>
    <dbReference type="NCBI Taxonomy" id="1785913"/>
    <lineage>
        <taxon>Bacteria</taxon>
        <taxon>Bacillati</taxon>
        <taxon>Actinomycetota</taxon>
        <taxon>Actinomycetes</taxon>
        <taxon>Micromonosporales</taxon>
        <taxon>Micromonosporaceae</taxon>
        <taxon>Actinorhabdospora</taxon>
    </lineage>
</organism>
<dbReference type="GO" id="GO:0006281">
    <property type="term" value="P:DNA repair"/>
    <property type="evidence" value="ECO:0007669"/>
    <property type="project" value="UniProtKB-KW"/>
</dbReference>
<evidence type="ECO:0000256" key="10">
    <source>
        <dbReference type="ARBA" id="ARBA00023204"/>
    </source>
</evidence>
<evidence type="ECO:0000256" key="13">
    <source>
        <dbReference type="HAMAP-Rule" id="MF_01588"/>
    </source>
</evidence>
<keyword evidence="7 13" id="KW-0862">Zinc</keyword>
<feature type="active site" description="N6-AMP-lysine intermediate" evidence="13">
    <location>
        <position position="121"/>
    </location>
</feature>
<feature type="binding site" evidence="13">
    <location>
        <position position="420"/>
    </location>
    <ligand>
        <name>Zn(2+)</name>
        <dbReference type="ChEBI" id="CHEBI:29105"/>
    </ligand>
</feature>
<feature type="binding site" evidence="13">
    <location>
        <position position="323"/>
    </location>
    <ligand>
        <name>NAD(+)</name>
        <dbReference type="ChEBI" id="CHEBI:57540"/>
    </ligand>
</feature>
<keyword evidence="6 13" id="KW-0227">DNA damage</keyword>
<dbReference type="InterPro" id="IPR013839">
    <property type="entry name" value="DNAligase_adenylation"/>
</dbReference>
<evidence type="ECO:0000256" key="11">
    <source>
        <dbReference type="ARBA" id="ARBA00034005"/>
    </source>
</evidence>
<dbReference type="SUPFAM" id="SSF56091">
    <property type="entry name" value="DNA ligase/mRNA capping enzyme, catalytic domain"/>
    <property type="match status" value="1"/>
</dbReference>
<dbReference type="RefSeq" id="WP_285663339.1">
    <property type="nucleotide sequence ID" value="NZ_BSTX01000002.1"/>
</dbReference>
<dbReference type="CDD" id="cd17748">
    <property type="entry name" value="BRCT_DNA_ligase_like"/>
    <property type="match status" value="1"/>
</dbReference>
<dbReference type="Gene3D" id="2.40.50.140">
    <property type="entry name" value="Nucleic acid-binding proteins"/>
    <property type="match status" value="1"/>
</dbReference>
<evidence type="ECO:0000259" key="14">
    <source>
        <dbReference type="PROSITE" id="PS50172"/>
    </source>
</evidence>
<comment type="caution">
    <text evidence="15">The sequence shown here is derived from an EMBL/GenBank/DDBJ whole genome shotgun (WGS) entry which is preliminary data.</text>
</comment>
<accession>A0A9W6SLV2</accession>
<dbReference type="PIRSF" id="PIRSF001604">
    <property type="entry name" value="LigA"/>
    <property type="match status" value="1"/>
</dbReference>
<keyword evidence="5 13" id="KW-0479">Metal-binding</keyword>
<dbReference type="Gene3D" id="1.10.150.20">
    <property type="entry name" value="5' to 3' exonuclease, C-terminal subdomain"/>
    <property type="match status" value="2"/>
</dbReference>
<dbReference type="InterPro" id="IPR012340">
    <property type="entry name" value="NA-bd_OB-fold"/>
</dbReference>
<keyword evidence="16" id="KW-1185">Reference proteome</keyword>
<dbReference type="Gene3D" id="3.40.50.10190">
    <property type="entry name" value="BRCT domain"/>
    <property type="match status" value="1"/>
</dbReference>
<dbReference type="Pfam" id="PF03120">
    <property type="entry name" value="OB_DNA_ligase"/>
    <property type="match status" value="1"/>
</dbReference>
<dbReference type="InterPro" id="IPR013840">
    <property type="entry name" value="DNAligase_N"/>
</dbReference>